<evidence type="ECO:0000313" key="5">
    <source>
        <dbReference type="Proteomes" id="UP000014923"/>
    </source>
</evidence>
<comment type="similarity">
    <text evidence="1">Belongs to the thioredoxin family.</text>
</comment>
<evidence type="ECO:0000259" key="3">
    <source>
        <dbReference type="PROSITE" id="PS51352"/>
    </source>
</evidence>
<keyword evidence="5" id="KW-1185">Reference proteome</keyword>
<name>R7RPT5_9CLOT</name>
<gene>
    <name evidence="4" type="ORF">TCEL_01300</name>
</gene>
<feature type="domain" description="Thioredoxin" evidence="3">
    <location>
        <begin position="1"/>
        <end position="103"/>
    </location>
</feature>
<keyword evidence="2" id="KW-0676">Redox-active center</keyword>
<proteinExistence type="inferred from homology"/>
<dbReference type="eggNOG" id="COG0526">
    <property type="taxonomic scope" value="Bacteria"/>
</dbReference>
<sequence length="106" mass="12127">MKLTTLDSIKNFIKENTMSILYFSSNTCNVCHALYPKIEEVVLKYPNIKLAEVEITDVPESAGEYSIFSFPTILVFIDGKEIARKSRIVSIDDFQATIDKYYSLVF</sequence>
<dbReference type="Pfam" id="PF00085">
    <property type="entry name" value="Thioredoxin"/>
    <property type="match status" value="1"/>
</dbReference>
<dbReference type="Gene3D" id="3.40.30.10">
    <property type="entry name" value="Glutaredoxin"/>
    <property type="match status" value="1"/>
</dbReference>
<dbReference type="PANTHER" id="PTHR45663">
    <property type="entry name" value="GEO12009P1"/>
    <property type="match status" value="1"/>
</dbReference>
<dbReference type="CDD" id="cd02947">
    <property type="entry name" value="TRX_family"/>
    <property type="match status" value="1"/>
</dbReference>
<dbReference type="PANTHER" id="PTHR45663:SF11">
    <property type="entry name" value="GEO12009P1"/>
    <property type="match status" value="1"/>
</dbReference>
<dbReference type="EMBL" id="CAVN010000087">
    <property type="protein sequence ID" value="CDF57386.1"/>
    <property type="molecule type" value="Genomic_DNA"/>
</dbReference>
<dbReference type="PROSITE" id="PS51352">
    <property type="entry name" value="THIOREDOXIN_2"/>
    <property type="match status" value="1"/>
</dbReference>
<dbReference type="GO" id="GO:0005737">
    <property type="term" value="C:cytoplasm"/>
    <property type="evidence" value="ECO:0007669"/>
    <property type="project" value="TreeGrafter"/>
</dbReference>
<evidence type="ECO:0000256" key="2">
    <source>
        <dbReference type="ARBA" id="ARBA00023284"/>
    </source>
</evidence>
<dbReference type="InterPro" id="IPR013766">
    <property type="entry name" value="Thioredoxin_domain"/>
</dbReference>
<evidence type="ECO:0000313" key="4">
    <source>
        <dbReference type="EMBL" id="CDF57386.1"/>
    </source>
</evidence>
<accession>R7RPT5</accession>
<dbReference type="GO" id="GO:0015035">
    <property type="term" value="F:protein-disulfide reductase activity"/>
    <property type="evidence" value="ECO:0007669"/>
    <property type="project" value="TreeGrafter"/>
</dbReference>
<dbReference type="Proteomes" id="UP000014923">
    <property type="component" value="Unassembled WGS sequence"/>
</dbReference>
<reference evidence="4" key="1">
    <citation type="submission" date="2013-03" db="EMBL/GenBank/DDBJ databases">
        <title>Draft genome sequence of the hydrogen-ethanol-producing anaerobic alkalithermophilic Caloramator celere.</title>
        <authorList>
            <person name="Ciranna A."/>
            <person name="Larjo A."/>
            <person name="Kivisto A."/>
            <person name="Santala V."/>
            <person name="Roos C."/>
            <person name="Karp M."/>
        </authorList>
    </citation>
    <scope>NUCLEOTIDE SEQUENCE [LARGE SCALE GENOMIC DNA]</scope>
    <source>
        <strain evidence="4">DSM 8682</strain>
    </source>
</reference>
<dbReference type="SUPFAM" id="SSF52833">
    <property type="entry name" value="Thioredoxin-like"/>
    <property type="match status" value="1"/>
</dbReference>
<evidence type="ECO:0000256" key="1">
    <source>
        <dbReference type="ARBA" id="ARBA00008987"/>
    </source>
</evidence>
<organism evidence="4 5">
    <name type="scientific">Thermobrachium celere DSM 8682</name>
    <dbReference type="NCBI Taxonomy" id="941824"/>
    <lineage>
        <taxon>Bacteria</taxon>
        <taxon>Bacillati</taxon>
        <taxon>Bacillota</taxon>
        <taxon>Clostridia</taxon>
        <taxon>Eubacteriales</taxon>
        <taxon>Clostridiaceae</taxon>
        <taxon>Thermobrachium</taxon>
    </lineage>
</organism>
<dbReference type="RefSeq" id="WP_018660481.1">
    <property type="nucleotide sequence ID" value="NZ_HF952018.1"/>
</dbReference>
<comment type="caution">
    <text evidence="4">The sequence shown here is derived from an EMBL/GenBank/DDBJ whole genome shotgun (WGS) entry which is preliminary data.</text>
</comment>
<dbReference type="AlphaFoldDB" id="R7RPT5"/>
<dbReference type="InterPro" id="IPR036249">
    <property type="entry name" value="Thioredoxin-like_sf"/>
</dbReference>
<protein>
    <submittedName>
        <fullName evidence="4">Thioredoxin</fullName>
    </submittedName>
</protein>
<dbReference type="HOGENOM" id="CLU_090389_16_1_9"/>